<organism evidence="1 2">
    <name type="scientific">Tissierella simiarum</name>
    <dbReference type="NCBI Taxonomy" id="2841534"/>
    <lineage>
        <taxon>Bacteria</taxon>
        <taxon>Bacillati</taxon>
        <taxon>Bacillota</taxon>
        <taxon>Tissierellia</taxon>
        <taxon>Tissierellales</taxon>
        <taxon>Tissierellaceae</taxon>
        <taxon>Tissierella</taxon>
    </lineage>
</organism>
<keyword evidence="2" id="KW-1185">Reference proteome</keyword>
<gene>
    <name evidence="1" type="ORF">KQI42_09900</name>
</gene>
<accession>A0ABS6E7W8</accession>
<proteinExistence type="predicted"/>
<dbReference type="EMBL" id="JAHLPM010000007">
    <property type="protein sequence ID" value="MBU5438323.1"/>
    <property type="molecule type" value="Genomic_DNA"/>
</dbReference>
<sequence length="66" mass="7617">MEDKKKAILKYKEGKVQLAEVRAEETQANKVANEVFEMLKKRNLTISEAMGVLDTVRLMIEDCKFI</sequence>
<dbReference type="RefSeq" id="WP_216519341.1">
    <property type="nucleotide sequence ID" value="NZ_JAHLPM010000007.1"/>
</dbReference>
<protein>
    <submittedName>
        <fullName evidence="1">Uncharacterized protein</fullName>
    </submittedName>
</protein>
<evidence type="ECO:0000313" key="1">
    <source>
        <dbReference type="EMBL" id="MBU5438323.1"/>
    </source>
</evidence>
<reference evidence="1 2" key="1">
    <citation type="submission" date="2021-06" db="EMBL/GenBank/DDBJ databases">
        <authorList>
            <person name="Sun Q."/>
            <person name="Li D."/>
        </authorList>
    </citation>
    <scope>NUCLEOTIDE SEQUENCE [LARGE SCALE GENOMIC DNA]</scope>
    <source>
        <strain evidence="1 2">MSJ-40</strain>
    </source>
</reference>
<comment type="caution">
    <text evidence="1">The sequence shown here is derived from an EMBL/GenBank/DDBJ whole genome shotgun (WGS) entry which is preliminary data.</text>
</comment>
<name>A0ABS6E7W8_9FIRM</name>
<dbReference type="Proteomes" id="UP000749471">
    <property type="component" value="Unassembled WGS sequence"/>
</dbReference>
<evidence type="ECO:0000313" key="2">
    <source>
        <dbReference type="Proteomes" id="UP000749471"/>
    </source>
</evidence>